<dbReference type="RefSeq" id="XP_007829290.1">
    <property type="nucleotide sequence ID" value="XM_007831099.1"/>
</dbReference>
<sequence>MRVIKASNLELKEFVGITPPYAILSHTWGEGEVTLQQYRDWRSAHAEYFTNDEGSGRDPSVAPVEIALLDINSMFRWYEEARTCYAYLSDVDKWTLGDGKLGNSRWFHWGWTLHKIWPRPNRKTGKMVRA</sequence>
<protein>
    <recommendedName>
        <fullName evidence="3">Heterokaryon incompatibility domain-containing protein</fullName>
    </recommendedName>
</protein>
<evidence type="ECO:0000313" key="1">
    <source>
        <dbReference type="EMBL" id="ETS84493.1"/>
    </source>
</evidence>
<dbReference type="Proteomes" id="UP000030651">
    <property type="component" value="Unassembled WGS sequence"/>
</dbReference>
<accession>W3XEG5</accession>
<dbReference type="GeneID" id="19267531"/>
<reference evidence="2" key="1">
    <citation type="journal article" date="2015" name="BMC Genomics">
        <title>Genomic and transcriptomic analysis of the endophytic fungus Pestalotiopsis fici reveals its lifestyle and high potential for synthesis of natural products.</title>
        <authorList>
            <person name="Wang X."/>
            <person name="Zhang X."/>
            <person name="Liu L."/>
            <person name="Xiang M."/>
            <person name="Wang W."/>
            <person name="Sun X."/>
            <person name="Che Y."/>
            <person name="Guo L."/>
            <person name="Liu G."/>
            <person name="Guo L."/>
            <person name="Wang C."/>
            <person name="Yin W.B."/>
            <person name="Stadler M."/>
            <person name="Zhang X."/>
            <person name="Liu X."/>
        </authorList>
    </citation>
    <scope>NUCLEOTIDE SEQUENCE [LARGE SCALE GENOMIC DNA]</scope>
    <source>
        <strain evidence="2">W106-1 / CGMCC3.15140</strain>
    </source>
</reference>
<dbReference type="PANTHER" id="PTHR10622:SF10">
    <property type="entry name" value="HET DOMAIN-CONTAINING PROTEIN"/>
    <property type="match status" value="1"/>
</dbReference>
<dbReference type="EMBL" id="KI912110">
    <property type="protein sequence ID" value="ETS84493.1"/>
    <property type="molecule type" value="Genomic_DNA"/>
</dbReference>
<dbReference type="OrthoDB" id="20872at2759"/>
<dbReference type="KEGG" id="pfy:PFICI_02518"/>
<proteinExistence type="predicted"/>
<dbReference type="InParanoid" id="W3XEG5"/>
<dbReference type="HOGENOM" id="CLU_1938884_0_0_1"/>
<evidence type="ECO:0008006" key="3">
    <source>
        <dbReference type="Google" id="ProtNLM"/>
    </source>
</evidence>
<keyword evidence="2" id="KW-1185">Reference proteome</keyword>
<name>W3XEG5_PESFW</name>
<dbReference type="PANTHER" id="PTHR10622">
    <property type="entry name" value="HET DOMAIN-CONTAINING PROTEIN"/>
    <property type="match status" value="1"/>
</dbReference>
<evidence type="ECO:0000313" key="2">
    <source>
        <dbReference type="Proteomes" id="UP000030651"/>
    </source>
</evidence>
<dbReference type="STRING" id="1229662.W3XEG5"/>
<organism evidence="1 2">
    <name type="scientific">Pestalotiopsis fici (strain W106-1 / CGMCC3.15140)</name>
    <dbReference type="NCBI Taxonomy" id="1229662"/>
    <lineage>
        <taxon>Eukaryota</taxon>
        <taxon>Fungi</taxon>
        <taxon>Dikarya</taxon>
        <taxon>Ascomycota</taxon>
        <taxon>Pezizomycotina</taxon>
        <taxon>Sordariomycetes</taxon>
        <taxon>Xylariomycetidae</taxon>
        <taxon>Amphisphaeriales</taxon>
        <taxon>Sporocadaceae</taxon>
        <taxon>Pestalotiopsis</taxon>
    </lineage>
</organism>
<gene>
    <name evidence="1" type="ORF">PFICI_02518</name>
</gene>
<dbReference type="AlphaFoldDB" id="W3XEG5"/>